<protein>
    <recommendedName>
        <fullName evidence="11">Potassium channel domain-containing protein</fullName>
    </recommendedName>
</protein>
<evidence type="ECO:0000256" key="4">
    <source>
        <dbReference type="ARBA" id="ARBA00022692"/>
    </source>
</evidence>
<proteinExistence type="inferred from homology"/>
<feature type="transmembrane region" description="Helical" evidence="10">
    <location>
        <begin position="196"/>
        <end position="220"/>
    </location>
</feature>
<dbReference type="GO" id="GO:0022841">
    <property type="term" value="F:potassium ion leak channel activity"/>
    <property type="evidence" value="ECO:0007669"/>
    <property type="project" value="TreeGrafter"/>
</dbReference>
<dbReference type="AlphaFoldDB" id="V4KG41"/>
<comment type="subcellular location">
    <subcellularLocation>
        <location evidence="1">Membrane</location>
        <topology evidence="1">Multi-pass membrane protein</topology>
    </subcellularLocation>
</comment>
<gene>
    <name evidence="12" type="ORF">EUTSA_v10009645mg</name>
</gene>
<dbReference type="KEGG" id="eus:EUTSA_v10009645mg"/>
<evidence type="ECO:0000259" key="11">
    <source>
        <dbReference type="Pfam" id="PF07885"/>
    </source>
</evidence>
<feature type="compositionally biased region" description="Polar residues" evidence="9">
    <location>
        <begin position="14"/>
        <end position="27"/>
    </location>
</feature>
<organism evidence="12 13">
    <name type="scientific">Eutrema salsugineum</name>
    <name type="common">Saltwater cress</name>
    <name type="synonym">Sisymbrium salsugineum</name>
    <dbReference type="NCBI Taxonomy" id="72664"/>
    <lineage>
        <taxon>Eukaryota</taxon>
        <taxon>Viridiplantae</taxon>
        <taxon>Streptophyta</taxon>
        <taxon>Embryophyta</taxon>
        <taxon>Tracheophyta</taxon>
        <taxon>Spermatophyta</taxon>
        <taxon>Magnoliopsida</taxon>
        <taxon>eudicotyledons</taxon>
        <taxon>Gunneridae</taxon>
        <taxon>Pentapetalae</taxon>
        <taxon>rosids</taxon>
        <taxon>malvids</taxon>
        <taxon>Brassicales</taxon>
        <taxon>Brassicaceae</taxon>
        <taxon>Eutremeae</taxon>
        <taxon>Eutrema</taxon>
    </lineage>
</organism>
<evidence type="ECO:0000256" key="9">
    <source>
        <dbReference type="SAM" id="MobiDB-lite"/>
    </source>
</evidence>
<feature type="transmembrane region" description="Helical" evidence="10">
    <location>
        <begin position="131"/>
        <end position="147"/>
    </location>
</feature>
<feature type="transmembrane region" description="Helical" evidence="10">
    <location>
        <begin position="101"/>
        <end position="119"/>
    </location>
</feature>
<dbReference type="InterPro" id="IPR013099">
    <property type="entry name" value="K_chnl_dom"/>
</dbReference>
<dbReference type="PANTHER" id="PTHR11003:SF268">
    <property type="entry name" value="TWO-PORE POTASSIUM CHANNEL 4-RELATED"/>
    <property type="match status" value="1"/>
</dbReference>
<dbReference type="InterPro" id="IPR003280">
    <property type="entry name" value="2pore_dom_K_chnl"/>
</dbReference>
<evidence type="ECO:0000256" key="3">
    <source>
        <dbReference type="ARBA" id="ARBA00022448"/>
    </source>
</evidence>
<dbReference type="EMBL" id="KI517683">
    <property type="protein sequence ID" value="ESQ36745.1"/>
    <property type="molecule type" value="Genomic_DNA"/>
</dbReference>
<evidence type="ECO:0000256" key="5">
    <source>
        <dbReference type="ARBA" id="ARBA00022989"/>
    </source>
</evidence>
<keyword evidence="4 10" id="KW-0812">Transmembrane</keyword>
<dbReference type="GO" id="GO:0009705">
    <property type="term" value="C:plant-type vacuole membrane"/>
    <property type="evidence" value="ECO:0007669"/>
    <property type="project" value="TreeGrafter"/>
</dbReference>
<dbReference type="Gramene" id="ESQ36745">
    <property type="protein sequence ID" value="ESQ36745"/>
    <property type="gene ID" value="EUTSA_v10009645mg"/>
</dbReference>
<dbReference type="OrthoDB" id="10035564at2759"/>
<evidence type="ECO:0000256" key="2">
    <source>
        <dbReference type="ARBA" id="ARBA00010159"/>
    </source>
</evidence>
<keyword evidence="3" id="KW-0813">Transport</keyword>
<evidence type="ECO:0000256" key="8">
    <source>
        <dbReference type="ARBA" id="ARBA00023303"/>
    </source>
</evidence>
<keyword evidence="8" id="KW-0407">Ion channel</keyword>
<evidence type="ECO:0000313" key="13">
    <source>
        <dbReference type="Proteomes" id="UP000030689"/>
    </source>
</evidence>
<evidence type="ECO:0000313" key="12">
    <source>
        <dbReference type="EMBL" id="ESQ36745.1"/>
    </source>
</evidence>
<evidence type="ECO:0000256" key="6">
    <source>
        <dbReference type="ARBA" id="ARBA00023065"/>
    </source>
</evidence>
<dbReference type="GO" id="GO:0005886">
    <property type="term" value="C:plasma membrane"/>
    <property type="evidence" value="ECO:0007669"/>
    <property type="project" value="TreeGrafter"/>
</dbReference>
<dbReference type="eggNOG" id="KOG1418">
    <property type="taxonomic scope" value="Eukaryota"/>
</dbReference>
<dbReference type="GO" id="GO:0030322">
    <property type="term" value="P:stabilization of membrane potential"/>
    <property type="evidence" value="ECO:0007669"/>
    <property type="project" value="TreeGrafter"/>
</dbReference>
<keyword evidence="5 10" id="KW-1133">Transmembrane helix</keyword>
<dbReference type="PANTHER" id="PTHR11003">
    <property type="entry name" value="POTASSIUM CHANNEL, SUBFAMILY K"/>
    <property type="match status" value="1"/>
</dbReference>
<dbReference type="Gene3D" id="1.10.287.70">
    <property type="match status" value="2"/>
</dbReference>
<dbReference type="OMA" id="QGNRENE"/>
<feature type="domain" description="Potassium channel" evidence="11">
    <location>
        <begin position="206"/>
        <end position="273"/>
    </location>
</feature>
<comment type="similarity">
    <text evidence="2">Belongs to the two pore domain potassium channel (TC 1.A.1.7) family.</text>
</comment>
<feature type="transmembrane region" description="Helical" evidence="10">
    <location>
        <begin position="249"/>
        <end position="270"/>
    </location>
</feature>
<accession>V4KG41</accession>
<dbReference type="PRINTS" id="PR01333">
    <property type="entry name" value="2POREKCHANEL"/>
</dbReference>
<name>V4KG41_EUTSA</name>
<sequence length="332" mass="36307">MENEVTSPLLGGSPENQPENQANTVNDSDIVPEVSTEIGSEETEILTKVTKSSTAEGSAAGNVSDSIEEASADDSLLQTPNEADDSLTGGIPATGFTGVKLMIILSCHFLVGVVMYWVLEDQYSGTKTHPLVDAMYYYVVTITTVGYGDIVPSTVATKIVTVIMALSGVVCLDVFLGFTVSALVNYQEKMTGGTRFTNLVASVFCVFFCITLGSSFLYAFEGLGFWDSVYLSVVSATTVGYRDVFFTTLVGRLFGFFWIPTTTIAMAALVSRLEEIRMETVPPRTDEMKMLSTDEIEMFVTTFLKETGKLDDEDMERFHKKFQDLRLMTNSA</sequence>
<dbReference type="Pfam" id="PF07885">
    <property type="entry name" value="Ion_trans_2"/>
    <property type="match status" value="2"/>
</dbReference>
<reference evidence="12 13" key="1">
    <citation type="journal article" date="2013" name="Front. Plant Sci.">
        <title>The Reference Genome of the Halophytic Plant Eutrema salsugineum.</title>
        <authorList>
            <person name="Yang R."/>
            <person name="Jarvis D.E."/>
            <person name="Chen H."/>
            <person name="Beilstein M.A."/>
            <person name="Grimwood J."/>
            <person name="Jenkins J."/>
            <person name="Shu S."/>
            <person name="Prochnik S."/>
            <person name="Xin M."/>
            <person name="Ma C."/>
            <person name="Schmutz J."/>
            <person name="Wing R.A."/>
            <person name="Mitchell-Olds T."/>
            <person name="Schumaker K.S."/>
            <person name="Wang X."/>
        </authorList>
    </citation>
    <scope>NUCLEOTIDE SEQUENCE [LARGE SCALE GENOMIC DNA]</scope>
</reference>
<evidence type="ECO:0000256" key="1">
    <source>
        <dbReference type="ARBA" id="ARBA00004141"/>
    </source>
</evidence>
<dbReference type="GO" id="GO:0015271">
    <property type="term" value="F:outward rectifier potassium channel activity"/>
    <property type="evidence" value="ECO:0007669"/>
    <property type="project" value="TreeGrafter"/>
</dbReference>
<feature type="transmembrane region" description="Helical" evidence="10">
    <location>
        <begin position="159"/>
        <end position="184"/>
    </location>
</feature>
<feature type="region of interest" description="Disordered" evidence="9">
    <location>
        <begin position="1"/>
        <end position="84"/>
    </location>
</feature>
<evidence type="ECO:0000256" key="7">
    <source>
        <dbReference type="ARBA" id="ARBA00023136"/>
    </source>
</evidence>
<dbReference type="Proteomes" id="UP000030689">
    <property type="component" value="Unassembled WGS sequence"/>
</dbReference>
<dbReference type="SUPFAM" id="SSF81324">
    <property type="entry name" value="Voltage-gated potassium channels"/>
    <property type="match status" value="2"/>
</dbReference>
<evidence type="ECO:0000256" key="10">
    <source>
        <dbReference type="SAM" id="Phobius"/>
    </source>
</evidence>
<keyword evidence="13" id="KW-1185">Reference proteome</keyword>
<feature type="domain" description="Potassium channel" evidence="11">
    <location>
        <begin position="104"/>
        <end position="184"/>
    </location>
</feature>
<keyword evidence="6" id="KW-0406">Ion transport</keyword>
<keyword evidence="7 10" id="KW-0472">Membrane</keyword>